<dbReference type="InParanoid" id="Q0V0M4"/>
<dbReference type="STRING" id="321614.Q0V0M4"/>
<evidence type="ECO:0000313" key="2">
    <source>
        <dbReference type="EMBL" id="EAT90652.1"/>
    </source>
</evidence>
<dbReference type="GeneID" id="5969894"/>
<accession>Q0V0M4</accession>
<dbReference type="InterPro" id="IPR011009">
    <property type="entry name" value="Kinase-like_dom_sf"/>
</dbReference>
<dbReference type="Pfam" id="PF01636">
    <property type="entry name" value="APH"/>
    <property type="match status" value="1"/>
</dbReference>
<dbReference type="InterPro" id="IPR002575">
    <property type="entry name" value="Aminoglycoside_PTrfase"/>
</dbReference>
<reference evidence="3" key="1">
    <citation type="journal article" date="2007" name="Plant Cell">
        <title>Dothideomycete-plant interactions illuminated by genome sequencing and EST analysis of the wheat pathogen Stagonospora nodorum.</title>
        <authorList>
            <person name="Hane J.K."/>
            <person name="Lowe R.G."/>
            <person name="Solomon P.S."/>
            <person name="Tan K.C."/>
            <person name="Schoch C.L."/>
            <person name="Spatafora J.W."/>
            <person name="Crous P.W."/>
            <person name="Kodira C."/>
            <person name="Birren B.W."/>
            <person name="Galagan J.E."/>
            <person name="Torriani S.F."/>
            <person name="McDonald B.A."/>
            <person name="Oliver R.P."/>
        </authorList>
    </citation>
    <scope>NUCLEOTIDE SEQUENCE [LARGE SCALE GENOMIC DNA]</scope>
    <source>
        <strain evidence="3">SN15 / ATCC MYA-4574 / FGSC 10173</strain>
    </source>
</reference>
<dbReference type="Gene3D" id="3.90.1200.10">
    <property type="match status" value="1"/>
</dbReference>
<dbReference type="HOGENOM" id="CLU_038193_2_0_1"/>
<dbReference type="InterPro" id="IPR051678">
    <property type="entry name" value="AGP_Transferase"/>
</dbReference>
<dbReference type="eggNOG" id="ENOG502S0H8">
    <property type="taxonomic scope" value="Eukaryota"/>
</dbReference>
<dbReference type="KEGG" id="pno:SNOG_02440"/>
<dbReference type="Proteomes" id="UP000001055">
    <property type="component" value="Unassembled WGS sequence"/>
</dbReference>
<evidence type="ECO:0000313" key="3">
    <source>
        <dbReference type="Proteomes" id="UP000001055"/>
    </source>
</evidence>
<evidence type="ECO:0000259" key="1">
    <source>
        <dbReference type="Pfam" id="PF01636"/>
    </source>
</evidence>
<feature type="domain" description="Aminoglycoside phosphotransferase" evidence="1">
    <location>
        <begin position="58"/>
        <end position="263"/>
    </location>
</feature>
<dbReference type="PANTHER" id="PTHR21310:SF59">
    <property type="entry name" value="AMINOGLYCOSIDE PHOSPHOTRANSFERASE DOMAIN-CONTAINING PROTEIN"/>
    <property type="match status" value="1"/>
</dbReference>
<dbReference type="RefSeq" id="XP_001793044.1">
    <property type="nucleotide sequence ID" value="XM_001792992.1"/>
</dbReference>
<gene>
    <name evidence="2" type="ORF">SNOG_02440</name>
</gene>
<proteinExistence type="predicted"/>
<dbReference type="VEuPathDB" id="FungiDB:JI435_024400"/>
<name>Q0V0M4_PHANO</name>
<dbReference type="EMBL" id="CH445327">
    <property type="protein sequence ID" value="EAT90652.1"/>
    <property type="molecule type" value="Genomic_DNA"/>
</dbReference>
<dbReference type="PANTHER" id="PTHR21310">
    <property type="entry name" value="AMINOGLYCOSIDE PHOSPHOTRANSFERASE-RELATED-RELATED"/>
    <property type="match status" value="1"/>
</dbReference>
<organism evidence="2 3">
    <name type="scientific">Phaeosphaeria nodorum (strain SN15 / ATCC MYA-4574 / FGSC 10173)</name>
    <name type="common">Glume blotch fungus</name>
    <name type="synonym">Parastagonospora nodorum</name>
    <dbReference type="NCBI Taxonomy" id="321614"/>
    <lineage>
        <taxon>Eukaryota</taxon>
        <taxon>Fungi</taxon>
        <taxon>Dikarya</taxon>
        <taxon>Ascomycota</taxon>
        <taxon>Pezizomycotina</taxon>
        <taxon>Dothideomycetes</taxon>
        <taxon>Pleosporomycetidae</taxon>
        <taxon>Pleosporales</taxon>
        <taxon>Pleosporineae</taxon>
        <taxon>Phaeosphaeriaceae</taxon>
        <taxon>Parastagonospora</taxon>
    </lineage>
</organism>
<dbReference type="AlphaFoldDB" id="Q0V0M4"/>
<protein>
    <recommendedName>
        <fullName evidence="1">Aminoglycoside phosphotransferase domain-containing protein</fullName>
    </recommendedName>
</protein>
<dbReference type="OMA" id="LWHGIAF"/>
<sequence length="361" mass="40361">MSTSTFWSRFGIEEEDAARCVRAVRDVFVGWRVREFEEQGWCSFTLIVERDAETEGDYRFPEIQFDSGATSLIVQIRPPQHALEMSITRAAEVTFPSLAPTIQSLDIELPGGLHANAMNRMPGTPLSRLLPRDQNTGPVLQTKQERLVRSFAAIIAHSWGSSSTSIPHSQHTRADSPMDDKPSMLSLCKGKVGSTIISRLRKLGEELPDAPLRDLAQSTLAKVQRLDDYLVVLNHGDLIPSNILVDEDTWVITGLVDWAEAEYLPFGTCLYGLENLLGYSGTAGGYVYYENEAQLRDMFWKCLFEAVPELKTGEHDVRTMRDLGVLLWYGIAWDDGAIDRVVNETEDEGEVACLRAFLSSV</sequence>
<dbReference type="SUPFAM" id="SSF56112">
    <property type="entry name" value="Protein kinase-like (PK-like)"/>
    <property type="match status" value="1"/>
</dbReference>